<comment type="caution">
    <text evidence="2">The sequence shown here is derived from an EMBL/GenBank/DDBJ whole genome shotgun (WGS) entry which is preliminary data.</text>
</comment>
<organism evidence="2 3">
    <name type="scientific">Eubacterium ramulus</name>
    <dbReference type="NCBI Taxonomy" id="39490"/>
    <lineage>
        <taxon>Bacteria</taxon>
        <taxon>Bacillati</taxon>
        <taxon>Bacillota</taxon>
        <taxon>Clostridia</taxon>
        <taxon>Eubacteriales</taxon>
        <taxon>Eubacteriaceae</taxon>
        <taxon>Eubacterium</taxon>
    </lineage>
</organism>
<evidence type="ECO:0000313" key="2">
    <source>
        <dbReference type="EMBL" id="MSD17435.1"/>
    </source>
</evidence>
<accession>A0A844E3V8</accession>
<dbReference type="RefSeq" id="WP_154315206.1">
    <property type="nucleotide sequence ID" value="NZ_WKRA01000044.1"/>
</dbReference>
<proteinExistence type="predicted"/>
<evidence type="ECO:0000313" key="3">
    <source>
        <dbReference type="Proteomes" id="UP000431304"/>
    </source>
</evidence>
<dbReference type="EMBL" id="WKRA01000044">
    <property type="protein sequence ID" value="MSD17435.1"/>
    <property type="molecule type" value="Genomic_DNA"/>
</dbReference>
<name>A0A844E3V8_EUBRA</name>
<feature type="compositionally biased region" description="Basic and acidic residues" evidence="1">
    <location>
        <begin position="36"/>
        <end position="60"/>
    </location>
</feature>
<sequence>METLLDYLAAVGGNPEWILSYLIWQQIQQSGSRATLQERNKGGDAVGEDDKGKIESIPEQ</sequence>
<dbReference type="Proteomes" id="UP000431304">
    <property type="component" value="Unassembled WGS sequence"/>
</dbReference>
<gene>
    <name evidence="2" type="ORF">GKE72_15515</name>
</gene>
<feature type="region of interest" description="Disordered" evidence="1">
    <location>
        <begin position="35"/>
        <end position="60"/>
    </location>
</feature>
<reference evidence="2 3" key="1">
    <citation type="journal article" date="2019" name="Nat. Med.">
        <title>A library of human gut bacterial isolates paired with longitudinal multiomics data enables mechanistic microbiome research.</title>
        <authorList>
            <person name="Poyet M."/>
            <person name="Groussin M."/>
            <person name="Gibbons S.M."/>
            <person name="Avila-Pacheco J."/>
            <person name="Jiang X."/>
            <person name="Kearney S.M."/>
            <person name="Perrotta A.R."/>
            <person name="Berdy B."/>
            <person name="Zhao S."/>
            <person name="Lieberman T.D."/>
            <person name="Swanson P.K."/>
            <person name="Smith M."/>
            <person name="Roesemann S."/>
            <person name="Alexander J.E."/>
            <person name="Rich S.A."/>
            <person name="Livny J."/>
            <person name="Vlamakis H."/>
            <person name="Clish C."/>
            <person name="Bullock K."/>
            <person name="Deik A."/>
            <person name="Scott J."/>
            <person name="Pierce K.A."/>
            <person name="Xavier R.J."/>
            <person name="Alm E.J."/>
        </authorList>
    </citation>
    <scope>NUCLEOTIDE SEQUENCE [LARGE SCALE GENOMIC DNA]</scope>
    <source>
        <strain evidence="2 3">BIOML-A3</strain>
    </source>
</reference>
<protein>
    <submittedName>
        <fullName evidence="2">Uncharacterized protein</fullName>
    </submittedName>
</protein>
<dbReference type="AlphaFoldDB" id="A0A844E3V8"/>
<evidence type="ECO:0000256" key="1">
    <source>
        <dbReference type="SAM" id="MobiDB-lite"/>
    </source>
</evidence>